<comment type="subcellular location">
    <subcellularLocation>
        <location evidence="8">Nucleus</location>
    </subcellularLocation>
</comment>
<accession>A0AA38PLP3</accession>
<evidence type="ECO:0000256" key="3">
    <source>
        <dbReference type="ARBA" id="ARBA00022722"/>
    </source>
</evidence>
<feature type="compositionally biased region" description="Basic and acidic residues" evidence="9">
    <location>
        <begin position="933"/>
        <end position="947"/>
    </location>
</feature>
<dbReference type="GO" id="GO:0017108">
    <property type="term" value="F:5'-flap endonuclease activity"/>
    <property type="evidence" value="ECO:0007669"/>
    <property type="project" value="TreeGrafter"/>
</dbReference>
<gene>
    <name evidence="11" type="ORF">F5878DRAFT_600961</name>
</gene>
<dbReference type="EC" id="3.1.4.1" evidence="8"/>
<keyword evidence="7 8" id="KW-0464">Manganese</keyword>
<comment type="function">
    <text evidence="8">Nuclease required for the repair of DNA interstrand cross-links (ICL). Acts as a 5'-3' exonuclease that anchors at a cut end of DNA and cleaves DNA successively at every third nucleotide, allowing to excise an ICL from one strand through flanking incisions.</text>
</comment>
<comment type="similarity">
    <text evidence="2 8">Belongs to the FAN1 family.</text>
</comment>
<evidence type="ECO:0000259" key="10">
    <source>
        <dbReference type="SMART" id="SM00990"/>
    </source>
</evidence>
<keyword evidence="8" id="KW-0234">DNA repair</keyword>
<dbReference type="InterPro" id="IPR049125">
    <property type="entry name" value="FAN1-like_WH"/>
</dbReference>
<comment type="caution">
    <text evidence="11">The sequence shown here is derived from an EMBL/GenBank/DDBJ whole genome shotgun (WGS) entry which is preliminary data.</text>
</comment>
<dbReference type="Proteomes" id="UP001163846">
    <property type="component" value="Unassembled WGS sequence"/>
</dbReference>
<dbReference type="GO" id="GO:0036297">
    <property type="term" value="P:interstrand cross-link repair"/>
    <property type="evidence" value="ECO:0007669"/>
    <property type="project" value="InterPro"/>
</dbReference>
<dbReference type="Pfam" id="PF21315">
    <property type="entry name" value="FAN1_HTH"/>
    <property type="match status" value="1"/>
</dbReference>
<dbReference type="PANTHER" id="PTHR15749:SF4">
    <property type="entry name" value="FANCONI-ASSOCIATED NUCLEASE 1"/>
    <property type="match status" value="1"/>
</dbReference>
<dbReference type="Gene3D" id="3.40.1350.10">
    <property type="match status" value="1"/>
</dbReference>
<dbReference type="GO" id="GO:0070336">
    <property type="term" value="F:flap-structured DNA binding"/>
    <property type="evidence" value="ECO:0007669"/>
    <property type="project" value="TreeGrafter"/>
</dbReference>
<feature type="compositionally biased region" description="Basic and acidic residues" evidence="9">
    <location>
        <begin position="1034"/>
        <end position="1052"/>
    </location>
</feature>
<evidence type="ECO:0000313" key="12">
    <source>
        <dbReference type="Proteomes" id="UP001163846"/>
    </source>
</evidence>
<dbReference type="AlphaFoldDB" id="A0AA38PLP3"/>
<keyword evidence="6 8" id="KW-0460">Magnesium</keyword>
<keyword evidence="5 8" id="KW-0378">Hydrolase</keyword>
<dbReference type="Pfam" id="PF08774">
    <property type="entry name" value="VRR_NUC"/>
    <property type="match status" value="1"/>
</dbReference>
<dbReference type="InterPro" id="IPR033315">
    <property type="entry name" value="Fan1-like"/>
</dbReference>
<dbReference type="InterPro" id="IPR049132">
    <property type="entry name" value="FAN1-like_euk"/>
</dbReference>
<dbReference type="Pfam" id="PF21170">
    <property type="entry name" value="FAN1_TPR"/>
    <property type="match status" value="1"/>
</dbReference>
<dbReference type="InterPro" id="IPR014883">
    <property type="entry name" value="VRR_NUC"/>
</dbReference>
<keyword evidence="8" id="KW-0539">Nucleus</keyword>
<keyword evidence="8" id="KW-0227">DNA damage</keyword>
<evidence type="ECO:0000256" key="6">
    <source>
        <dbReference type="ARBA" id="ARBA00022842"/>
    </source>
</evidence>
<feature type="domain" description="VRR-NUC" evidence="10">
    <location>
        <begin position="808"/>
        <end position="924"/>
    </location>
</feature>
<evidence type="ECO:0000256" key="7">
    <source>
        <dbReference type="ARBA" id="ARBA00023211"/>
    </source>
</evidence>
<comment type="cofactor">
    <cofactor evidence="8">
        <name>Mg(2+)</name>
        <dbReference type="ChEBI" id="CHEBI:18420"/>
    </cofactor>
    <cofactor evidence="8">
        <name>Mn(2+)</name>
        <dbReference type="ChEBI" id="CHEBI:29035"/>
    </cofactor>
</comment>
<keyword evidence="4 8" id="KW-0479">Metal-binding</keyword>
<feature type="compositionally biased region" description="Basic residues" evidence="9">
    <location>
        <begin position="948"/>
        <end position="962"/>
    </location>
</feature>
<proteinExistence type="inferred from homology"/>
<sequence>MLNNAASQFVFGSQRIVETADELAILLDGPPTKAVGNEAPRFQSRKQQSPYVSVFEDIVNEIFNYESNLLSNEEREALAAFRKLQYPSRYILIRLALRKPGWHTRKSLSKYVSEVGDCGIALAAKELCIPVSELLNRPDLEDIKVETTQEVKVKAETVTEMTEEVKTVKEEVCEMKFEVKKEIAEVKMERMDFEIIDLTEDSECEVAPQKSKHVFFCEDQTNMTLDEALAKLSLDEVKGLVKDCKVKPNSNSKGGLIQALKRHAQCQGNLSAIFQSQGKQHGLRQTQLNFSSASSSVTQEGRLQRMAVKKLGSCLRVNSDFHELLRRLHIIFYRSTSSPETVFLDSFLTIFKKRTYPSYTSARSTIWPTQEALLLYVEGIDLQTVFDFVLDDTIVKPKGSPPPAGLKTRFRTPITLGPDYTAQDRSEGIVKSEKAYASIQAFDFEEIDVSPIIGPDFIPDEDEDDDRRRAGSEKLVAAAKVVKLYNSVLKSQWEYCVAVAGTKPESERDPGLERFEQGYILARLLWKVAEAHALLHQYEKELEVLRSLLDQRFWRRAKRGKWYERRALVQDRHLPSLYKKRAEQHAWSKQKLDEKKFQLSQELREGLYEAMEDKDTHRVYHKPLVKRLTRVESRLKTSFEDQHTYSVQLKDANAVCIFAYRAENIPRTYERPQPWKSKEQQNVITNWLVRGGFAYTSDESEEVEEPLPNLPSNTGKSVWKSLDGLSTCNVETRALQSYAADENLGRYKGFHSETCILTTIFALLFWDIIFADIPGAFETPYQIAPLDLVEDSFYYARKEMIDTRLKELKDGKALEILRKHDQLYRESKTWCVGVRWDVCEREELAEIVECMGGDALVVICELFCHDYPARASGVPDLILWNYEERKCKFVEVKGPGDRARDNQTLWFDTLLGAGLDVDLCRVLEFNTKNINAEKEKSDQRKAKEEKARIKKEKHGRKKGKKLKKEEWYSDEVDSNVDMLDDDLGCRDSDDYGSPAVVLPSTKRKRRRSSKNDHEDALDSLSAKNSPSAEGWSDIDQHSPKKPRIDGDWERLI</sequence>
<evidence type="ECO:0000256" key="4">
    <source>
        <dbReference type="ARBA" id="ARBA00022723"/>
    </source>
</evidence>
<protein>
    <recommendedName>
        <fullName evidence="8">Fanconi-associated nuclease</fullName>
        <ecNumber evidence="8">3.1.4.1</ecNumber>
    </recommendedName>
</protein>
<dbReference type="GO" id="GO:0008409">
    <property type="term" value="F:5'-3' exonuclease activity"/>
    <property type="evidence" value="ECO:0007669"/>
    <property type="project" value="TreeGrafter"/>
</dbReference>
<evidence type="ECO:0000256" key="9">
    <source>
        <dbReference type="SAM" id="MobiDB-lite"/>
    </source>
</evidence>
<dbReference type="GO" id="GO:0004528">
    <property type="term" value="F:phosphodiesterase I activity"/>
    <property type="evidence" value="ECO:0007669"/>
    <property type="project" value="UniProtKB-EC"/>
</dbReference>
<evidence type="ECO:0000256" key="2">
    <source>
        <dbReference type="ARBA" id="ARBA00005533"/>
    </source>
</evidence>
<comment type="catalytic activity">
    <reaction evidence="1 8">
        <text>Hydrolytically removes 5'-nucleotides successively from the 3'-hydroxy termini of 3'-hydroxy-terminated oligonucleotides.</text>
        <dbReference type="EC" id="3.1.4.1"/>
    </reaction>
</comment>
<evidence type="ECO:0000256" key="8">
    <source>
        <dbReference type="RuleBase" id="RU365033"/>
    </source>
</evidence>
<keyword evidence="3 8" id="KW-0540">Nuclease</keyword>
<feature type="region of interest" description="Disordered" evidence="9">
    <location>
        <begin position="933"/>
        <end position="964"/>
    </location>
</feature>
<dbReference type="EMBL" id="MU805946">
    <property type="protein sequence ID" value="KAJ3844806.1"/>
    <property type="molecule type" value="Genomic_DNA"/>
</dbReference>
<dbReference type="InterPro" id="IPR049126">
    <property type="entry name" value="FAN1-like_TPR"/>
</dbReference>
<dbReference type="GO" id="GO:0005634">
    <property type="term" value="C:nucleus"/>
    <property type="evidence" value="ECO:0007669"/>
    <property type="project" value="UniProtKB-SubCell"/>
</dbReference>
<organism evidence="11 12">
    <name type="scientific">Lentinula raphanica</name>
    <dbReference type="NCBI Taxonomy" id="153919"/>
    <lineage>
        <taxon>Eukaryota</taxon>
        <taxon>Fungi</taxon>
        <taxon>Dikarya</taxon>
        <taxon>Basidiomycota</taxon>
        <taxon>Agaricomycotina</taxon>
        <taxon>Agaricomycetes</taxon>
        <taxon>Agaricomycetidae</taxon>
        <taxon>Agaricales</taxon>
        <taxon>Marasmiineae</taxon>
        <taxon>Omphalotaceae</taxon>
        <taxon>Lentinula</taxon>
    </lineage>
</organism>
<dbReference type="InterPro" id="IPR011856">
    <property type="entry name" value="tRNA_endonuc-like_dom_sf"/>
</dbReference>
<feature type="region of interest" description="Disordered" evidence="9">
    <location>
        <begin position="984"/>
        <end position="1052"/>
    </location>
</feature>
<dbReference type="SMART" id="SM00990">
    <property type="entry name" value="VRR_NUC"/>
    <property type="match status" value="1"/>
</dbReference>
<dbReference type="CDD" id="cd22326">
    <property type="entry name" value="FAN1-like"/>
    <property type="match status" value="1"/>
</dbReference>
<dbReference type="GO" id="GO:0046872">
    <property type="term" value="F:metal ion binding"/>
    <property type="evidence" value="ECO:0007669"/>
    <property type="project" value="UniProtKB-KW"/>
</dbReference>
<keyword evidence="12" id="KW-1185">Reference proteome</keyword>
<evidence type="ECO:0000256" key="1">
    <source>
        <dbReference type="ARBA" id="ARBA00000983"/>
    </source>
</evidence>
<dbReference type="PANTHER" id="PTHR15749">
    <property type="entry name" value="FANCONI-ASSOCIATED NUCLEASE 1"/>
    <property type="match status" value="1"/>
</dbReference>
<evidence type="ECO:0000313" key="11">
    <source>
        <dbReference type="EMBL" id="KAJ3844806.1"/>
    </source>
</evidence>
<reference evidence="11" key="1">
    <citation type="submission" date="2022-08" db="EMBL/GenBank/DDBJ databases">
        <authorList>
            <consortium name="DOE Joint Genome Institute"/>
            <person name="Min B."/>
            <person name="Riley R."/>
            <person name="Sierra-Patev S."/>
            <person name="Naranjo-Ortiz M."/>
            <person name="Looney B."/>
            <person name="Konkel Z."/>
            <person name="Slot J.C."/>
            <person name="Sakamoto Y."/>
            <person name="Steenwyk J.L."/>
            <person name="Rokas A."/>
            <person name="Carro J."/>
            <person name="Camarero S."/>
            <person name="Ferreira P."/>
            <person name="Molpeceres G."/>
            <person name="Ruiz-Duenas F.J."/>
            <person name="Serrano A."/>
            <person name="Henrissat B."/>
            <person name="Drula E."/>
            <person name="Hughes K.W."/>
            <person name="Mata J.L."/>
            <person name="Ishikawa N.K."/>
            <person name="Vargas-Isla R."/>
            <person name="Ushijima S."/>
            <person name="Smith C.A."/>
            <person name="Ahrendt S."/>
            <person name="Andreopoulos W."/>
            <person name="He G."/>
            <person name="Labutti K."/>
            <person name="Lipzen A."/>
            <person name="Ng V."/>
            <person name="Sandor L."/>
            <person name="Barry K."/>
            <person name="Martinez A.T."/>
            <person name="Xiao Y."/>
            <person name="Gibbons J.G."/>
            <person name="Terashima K."/>
            <person name="Hibbett D.S."/>
            <person name="Grigoriev I.V."/>
        </authorList>
    </citation>
    <scope>NUCLEOTIDE SEQUENCE</scope>
    <source>
        <strain evidence="11">TFB9207</strain>
    </source>
</reference>
<evidence type="ECO:0000256" key="5">
    <source>
        <dbReference type="ARBA" id="ARBA00022801"/>
    </source>
</evidence>
<name>A0AA38PLP3_9AGAR</name>